<keyword evidence="1" id="KW-0472">Membrane</keyword>
<feature type="transmembrane region" description="Helical" evidence="1">
    <location>
        <begin position="21"/>
        <end position="40"/>
    </location>
</feature>
<comment type="caution">
    <text evidence="2">The sequence shown here is derived from an EMBL/GenBank/DDBJ whole genome shotgun (WGS) entry which is preliminary data.</text>
</comment>
<dbReference type="EMBL" id="PYBW01000021">
    <property type="protein sequence ID" value="PYC85839.1"/>
    <property type="molecule type" value="Genomic_DNA"/>
</dbReference>
<dbReference type="Proteomes" id="UP000248039">
    <property type="component" value="Unassembled WGS sequence"/>
</dbReference>
<protein>
    <submittedName>
        <fullName evidence="2">DUF1049 domain-containing protein</fullName>
    </submittedName>
</protein>
<evidence type="ECO:0000313" key="2">
    <source>
        <dbReference type="EMBL" id="PYC85839.1"/>
    </source>
</evidence>
<evidence type="ECO:0000256" key="1">
    <source>
        <dbReference type="SAM" id="Phobius"/>
    </source>
</evidence>
<gene>
    <name evidence="2" type="ORF">C7C46_06190</name>
</gene>
<accession>A0A2V4PK49</accession>
<keyword evidence="1" id="KW-0812">Transmembrane</keyword>
<feature type="transmembrane region" description="Helical" evidence="1">
    <location>
        <begin position="52"/>
        <end position="77"/>
    </location>
</feature>
<dbReference type="RefSeq" id="WP_110666550.1">
    <property type="nucleotide sequence ID" value="NZ_PYBW01000021.1"/>
</dbReference>
<name>A0A2V4PK49_9ACTN</name>
<keyword evidence="3" id="KW-1185">Reference proteome</keyword>
<dbReference type="AlphaFoldDB" id="A0A2V4PK49"/>
<keyword evidence="1" id="KW-1133">Transmembrane helix</keyword>
<dbReference type="OrthoDB" id="3873182at2"/>
<proteinExistence type="predicted"/>
<organism evidence="2 3">
    <name type="scientific">Streptomyces tateyamensis</name>
    <dbReference type="NCBI Taxonomy" id="565073"/>
    <lineage>
        <taxon>Bacteria</taxon>
        <taxon>Bacillati</taxon>
        <taxon>Actinomycetota</taxon>
        <taxon>Actinomycetes</taxon>
        <taxon>Kitasatosporales</taxon>
        <taxon>Streptomycetaceae</taxon>
        <taxon>Streptomyces</taxon>
    </lineage>
</organism>
<evidence type="ECO:0000313" key="3">
    <source>
        <dbReference type="Proteomes" id="UP000248039"/>
    </source>
</evidence>
<reference evidence="2 3" key="1">
    <citation type="submission" date="2018-03" db="EMBL/GenBank/DDBJ databases">
        <title>Bioinformatic expansion and discovery of thiopeptide antibiotics.</title>
        <authorList>
            <person name="Schwalen C.J."/>
            <person name="Hudson G.A."/>
            <person name="Mitchell D.A."/>
        </authorList>
    </citation>
    <scope>NUCLEOTIDE SEQUENCE [LARGE SCALE GENOMIC DNA]</scope>
    <source>
        <strain evidence="2 3">ATCC 21389</strain>
    </source>
</reference>
<sequence length="84" mass="9135">MTKNPGSSFSGKQKRSEIAGIPTNVVVGVVGAGLALWFLFANLDKVKIQFWVFTVTAPLWIALLTTLLIGAVLGYVVKGRRDMR</sequence>